<evidence type="ECO:0000313" key="2">
    <source>
        <dbReference type="EMBL" id="CAG8694592.1"/>
    </source>
</evidence>
<feature type="compositionally biased region" description="Basic and acidic residues" evidence="1">
    <location>
        <begin position="27"/>
        <end position="39"/>
    </location>
</feature>
<sequence>WLSETTECFLLLHSPCTIPSSSNANSHSEKTARTPERNA</sequence>
<dbReference type="AlphaFoldDB" id="A0A9N9ETN1"/>
<proteinExistence type="predicted"/>
<name>A0A9N9ETN1_9GLOM</name>
<comment type="caution">
    <text evidence="2">The sequence shown here is derived from an EMBL/GenBank/DDBJ whole genome shotgun (WGS) entry which is preliminary data.</text>
</comment>
<dbReference type="EMBL" id="CAJVPL010015962">
    <property type="protein sequence ID" value="CAG8694592.1"/>
    <property type="molecule type" value="Genomic_DNA"/>
</dbReference>
<feature type="region of interest" description="Disordered" evidence="1">
    <location>
        <begin position="17"/>
        <end position="39"/>
    </location>
</feature>
<reference evidence="2" key="1">
    <citation type="submission" date="2021-06" db="EMBL/GenBank/DDBJ databases">
        <authorList>
            <person name="Kallberg Y."/>
            <person name="Tangrot J."/>
            <person name="Rosling A."/>
        </authorList>
    </citation>
    <scope>NUCLEOTIDE SEQUENCE</scope>
    <source>
        <strain evidence="2">MT106</strain>
    </source>
</reference>
<organism evidence="2 3">
    <name type="scientific">Ambispora gerdemannii</name>
    <dbReference type="NCBI Taxonomy" id="144530"/>
    <lineage>
        <taxon>Eukaryota</taxon>
        <taxon>Fungi</taxon>
        <taxon>Fungi incertae sedis</taxon>
        <taxon>Mucoromycota</taxon>
        <taxon>Glomeromycotina</taxon>
        <taxon>Glomeromycetes</taxon>
        <taxon>Archaeosporales</taxon>
        <taxon>Ambisporaceae</taxon>
        <taxon>Ambispora</taxon>
    </lineage>
</organism>
<evidence type="ECO:0000313" key="3">
    <source>
        <dbReference type="Proteomes" id="UP000789831"/>
    </source>
</evidence>
<feature type="compositionally biased region" description="Polar residues" evidence="1">
    <location>
        <begin position="17"/>
        <end position="26"/>
    </location>
</feature>
<evidence type="ECO:0000256" key="1">
    <source>
        <dbReference type="SAM" id="MobiDB-lite"/>
    </source>
</evidence>
<protein>
    <submittedName>
        <fullName evidence="2">814_t:CDS:1</fullName>
    </submittedName>
</protein>
<accession>A0A9N9ETN1</accession>
<keyword evidence="3" id="KW-1185">Reference proteome</keyword>
<dbReference type="Proteomes" id="UP000789831">
    <property type="component" value="Unassembled WGS sequence"/>
</dbReference>
<feature type="non-terminal residue" evidence="2">
    <location>
        <position position="1"/>
    </location>
</feature>
<gene>
    <name evidence="2" type="ORF">AGERDE_LOCUS13227</name>
</gene>